<dbReference type="GO" id="GO:0005829">
    <property type="term" value="C:cytosol"/>
    <property type="evidence" value="ECO:0007669"/>
    <property type="project" value="TreeGrafter"/>
</dbReference>
<dbReference type="GO" id="GO:0070181">
    <property type="term" value="F:small ribosomal subunit rRNA binding"/>
    <property type="evidence" value="ECO:0007669"/>
    <property type="project" value="TreeGrafter"/>
</dbReference>
<keyword evidence="5 8" id="KW-0689">Ribosomal protein</keyword>
<evidence type="ECO:0000256" key="2">
    <source>
        <dbReference type="ARBA" id="ARBA00007634"/>
    </source>
</evidence>
<evidence type="ECO:0000256" key="3">
    <source>
        <dbReference type="ARBA" id="ARBA00022730"/>
    </source>
</evidence>
<dbReference type="InterPro" id="IPR036510">
    <property type="entry name" value="Ribosomal_bS20_sf"/>
</dbReference>
<evidence type="ECO:0000313" key="10">
    <source>
        <dbReference type="Proteomes" id="UP000199488"/>
    </source>
</evidence>
<dbReference type="PANTHER" id="PTHR33398">
    <property type="entry name" value="30S RIBOSOMAL PROTEIN S20"/>
    <property type="match status" value="1"/>
</dbReference>
<dbReference type="NCBIfam" id="TIGR00029">
    <property type="entry name" value="S20"/>
    <property type="match status" value="1"/>
</dbReference>
<evidence type="ECO:0000256" key="8">
    <source>
        <dbReference type="HAMAP-Rule" id="MF_00500"/>
    </source>
</evidence>
<organism evidence="9 10">
    <name type="scientific">Marinococcus luteus</name>
    <dbReference type="NCBI Taxonomy" id="1122204"/>
    <lineage>
        <taxon>Bacteria</taxon>
        <taxon>Bacillati</taxon>
        <taxon>Bacillota</taxon>
        <taxon>Bacilli</taxon>
        <taxon>Bacillales</taxon>
        <taxon>Bacillaceae</taxon>
        <taxon>Marinococcus</taxon>
    </lineage>
</organism>
<keyword evidence="4 8" id="KW-0694">RNA-binding</keyword>
<dbReference type="GO" id="GO:0006412">
    <property type="term" value="P:translation"/>
    <property type="evidence" value="ECO:0007669"/>
    <property type="project" value="UniProtKB-UniRule"/>
</dbReference>
<dbReference type="Gene3D" id="1.20.58.110">
    <property type="entry name" value="Ribosomal protein S20"/>
    <property type="match status" value="1"/>
</dbReference>
<keyword evidence="3 8" id="KW-0699">rRNA-binding</keyword>
<dbReference type="HAMAP" id="MF_00500">
    <property type="entry name" value="Ribosomal_bS20"/>
    <property type="match status" value="1"/>
</dbReference>
<keyword evidence="6 8" id="KW-0687">Ribonucleoprotein</keyword>
<dbReference type="GO" id="GO:0003735">
    <property type="term" value="F:structural constituent of ribosome"/>
    <property type="evidence" value="ECO:0007669"/>
    <property type="project" value="InterPro"/>
</dbReference>
<dbReference type="AlphaFoldDB" id="A0A1H2S2N6"/>
<dbReference type="EMBL" id="FNNC01000001">
    <property type="protein sequence ID" value="SDW25871.1"/>
    <property type="molecule type" value="Genomic_DNA"/>
</dbReference>
<dbReference type="OrthoDB" id="9808392at2"/>
<accession>A0A1H2S2N6</accession>
<evidence type="ECO:0000256" key="7">
    <source>
        <dbReference type="ARBA" id="ARBA00035136"/>
    </source>
</evidence>
<evidence type="ECO:0000256" key="6">
    <source>
        <dbReference type="ARBA" id="ARBA00023274"/>
    </source>
</evidence>
<sequence length="88" mass="9901">MANIKSAKKRVIINENQRVKQQAFRSSMRSAIKEFDKNIDANNVDAAKNSYALAMKKVDKAASKNMIHKNAANRAKSRMHKRLSAVAQ</sequence>
<dbReference type="FunFam" id="1.20.58.110:FF:000001">
    <property type="entry name" value="30S ribosomal protein S20"/>
    <property type="match status" value="1"/>
</dbReference>
<protein>
    <recommendedName>
        <fullName evidence="7 8">Small ribosomal subunit protein bS20</fullName>
    </recommendedName>
</protein>
<reference evidence="9 10" key="1">
    <citation type="submission" date="2016-10" db="EMBL/GenBank/DDBJ databases">
        <authorList>
            <person name="de Groot N.N."/>
        </authorList>
    </citation>
    <scope>NUCLEOTIDE SEQUENCE [LARGE SCALE GENOMIC DNA]</scope>
    <source>
        <strain evidence="9 10">DSM 23126</strain>
    </source>
</reference>
<comment type="similarity">
    <text evidence="2 8">Belongs to the bacterial ribosomal protein bS20 family.</text>
</comment>
<name>A0A1H2S2N6_9BACI</name>
<gene>
    <name evidence="8" type="primary">rpsT</name>
    <name evidence="9" type="ORF">SAMN05421781_1008</name>
</gene>
<evidence type="ECO:0000256" key="1">
    <source>
        <dbReference type="ARBA" id="ARBA00003134"/>
    </source>
</evidence>
<evidence type="ECO:0000256" key="5">
    <source>
        <dbReference type="ARBA" id="ARBA00022980"/>
    </source>
</evidence>
<dbReference type="Proteomes" id="UP000199488">
    <property type="component" value="Unassembled WGS sequence"/>
</dbReference>
<dbReference type="SUPFAM" id="SSF46992">
    <property type="entry name" value="Ribosomal protein S20"/>
    <property type="match status" value="1"/>
</dbReference>
<proteinExistence type="inferred from homology"/>
<dbReference type="STRING" id="1122204.SAMN05421781_1008"/>
<evidence type="ECO:0000313" key="9">
    <source>
        <dbReference type="EMBL" id="SDW25871.1"/>
    </source>
</evidence>
<dbReference type="PANTHER" id="PTHR33398:SF1">
    <property type="entry name" value="SMALL RIBOSOMAL SUBUNIT PROTEIN BS20C"/>
    <property type="match status" value="1"/>
</dbReference>
<comment type="function">
    <text evidence="1 8">Binds directly to 16S ribosomal RNA.</text>
</comment>
<evidence type="ECO:0000256" key="4">
    <source>
        <dbReference type="ARBA" id="ARBA00022884"/>
    </source>
</evidence>
<dbReference type="Pfam" id="PF01649">
    <property type="entry name" value="Ribosomal_S20p"/>
    <property type="match status" value="1"/>
</dbReference>
<dbReference type="RefSeq" id="WP_091611924.1">
    <property type="nucleotide sequence ID" value="NZ_FNNC01000001.1"/>
</dbReference>
<dbReference type="GO" id="GO:0015935">
    <property type="term" value="C:small ribosomal subunit"/>
    <property type="evidence" value="ECO:0007669"/>
    <property type="project" value="TreeGrafter"/>
</dbReference>
<dbReference type="InterPro" id="IPR002583">
    <property type="entry name" value="Ribosomal_bS20"/>
</dbReference>
<keyword evidence="10" id="KW-1185">Reference proteome</keyword>